<sequence>MGQSESERMTGLDVTIDSTTDYACPNISSESLSSSLGCSPFLNWNEEPLESESEQAVVFWSLVAAVKLQPSLDDSLDVKALKFFKSLKIPNQESADALIFSLASDPDEFSADFVQPIVVFISTASQVIRTAAMEMLARLVVICSAEVRLALVQADLIPQLITTLNPLTISFAEAADIHINLMEIISRSVWLSTPDSLRQLESEDHNKQQAVRYTVLQQILAPSEHNRQEPAKTRTEQHRSLSTINHLTPLFLVSRDFNTTLSLYRSVVPQTHTLPLPSGSPLWLSPPHTRRDVCK</sequence>
<evidence type="ECO:0000313" key="1">
    <source>
        <dbReference type="EMBL" id="KAK2948693.1"/>
    </source>
</evidence>
<comment type="caution">
    <text evidence="1">The sequence shown here is derived from an EMBL/GenBank/DDBJ whole genome shotgun (WGS) entry which is preliminary data.</text>
</comment>
<organism evidence="1 2">
    <name type="scientific">Blattamonas nauphoetae</name>
    <dbReference type="NCBI Taxonomy" id="2049346"/>
    <lineage>
        <taxon>Eukaryota</taxon>
        <taxon>Metamonada</taxon>
        <taxon>Preaxostyla</taxon>
        <taxon>Oxymonadida</taxon>
        <taxon>Blattamonas</taxon>
    </lineage>
</organism>
<keyword evidence="2" id="KW-1185">Reference proteome</keyword>
<dbReference type="Proteomes" id="UP001281761">
    <property type="component" value="Unassembled WGS sequence"/>
</dbReference>
<accession>A0ABQ9XBQ4</accession>
<reference evidence="1 2" key="1">
    <citation type="journal article" date="2022" name="bioRxiv">
        <title>Genomics of Preaxostyla Flagellates Illuminates Evolutionary Transitions and the Path Towards Mitochondrial Loss.</title>
        <authorList>
            <person name="Novak L.V.F."/>
            <person name="Treitli S.C."/>
            <person name="Pyrih J."/>
            <person name="Halakuc P."/>
            <person name="Pipaliya S.V."/>
            <person name="Vacek V."/>
            <person name="Brzon O."/>
            <person name="Soukal P."/>
            <person name="Eme L."/>
            <person name="Dacks J.B."/>
            <person name="Karnkowska A."/>
            <person name="Elias M."/>
            <person name="Hampl V."/>
        </authorList>
    </citation>
    <scope>NUCLEOTIDE SEQUENCE [LARGE SCALE GENOMIC DNA]</scope>
    <source>
        <strain evidence="1">NAU3</strain>
        <tissue evidence="1">Gut</tissue>
    </source>
</reference>
<dbReference type="SUPFAM" id="SSF48371">
    <property type="entry name" value="ARM repeat"/>
    <property type="match status" value="1"/>
</dbReference>
<dbReference type="EMBL" id="JARBJD010000170">
    <property type="protein sequence ID" value="KAK2948693.1"/>
    <property type="molecule type" value="Genomic_DNA"/>
</dbReference>
<protein>
    <submittedName>
        <fullName evidence="1">Uncharacterized protein</fullName>
    </submittedName>
</protein>
<name>A0ABQ9XBQ4_9EUKA</name>
<evidence type="ECO:0000313" key="2">
    <source>
        <dbReference type="Proteomes" id="UP001281761"/>
    </source>
</evidence>
<gene>
    <name evidence="1" type="ORF">BLNAU_16331</name>
</gene>
<dbReference type="InterPro" id="IPR016024">
    <property type="entry name" value="ARM-type_fold"/>
</dbReference>
<proteinExistence type="predicted"/>